<proteinExistence type="predicted"/>
<gene>
    <name evidence="1" type="ORF">COF81_25520</name>
</gene>
<dbReference type="AlphaFoldDB" id="A0ABD6SZF0"/>
<comment type="caution">
    <text evidence="1">The sequence shown here is derived from an EMBL/GenBank/DDBJ whole genome shotgun (WGS) entry which is preliminary data.</text>
</comment>
<keyword evidence="1" id="KW-0238">DNA-binding</keyword>
<accession>A0ABD6SZF0</accession>
<evidence type="ECO:0000313" key="1">
    <source>
        <dbReference type="EMBL" id="PHE89269.1"/>
    </source>
</evidence>
<dbReference type="GO" id="GO:0003677">
    <property type="term" value="F:DNA binding"/>
    <property type="evidence" value="ECO:0007669"/>
    <property type="project" value="UniProtKB-KW"/>
</dbReference>
<name>A0ABD6SZF0_9BACI</name>
<sequence>MSHFTFNNLMKQGQLNPINKDTWRLDGSFLFNREEVEKLKEELEVEGITLYQASKEYHISMYQLEKWVEEGELACTIQEHRNRKTKFVKEDDIRELVQQIERKNTIYT</sequence>
<dbReference type="EMBL" id="NUTL01000139">
    <property type="protein sequence ID" value="PHE89269.1"/>
    <property type="molecule type" value="Genomic_DNA"/>
</dbReference>
<feature type="non-terminal residue" evidence="1">
    <location>
        <position position="108"/>
    </location>
</feature>
<evidence type="ECO:0000313" key="2">
    <source>
        <dbReference type="Proteomes" id="UP000221918"/>
    </source>
</evidence>
<dbReference type="Proteomes" id="UP000221918">
    <property type="component" value="Unassembled WGS sequence"/>
</dbReference>
<reference evidence="1 2" key="1">
    <citation type="submission" date="2017-09" db="EMBL/GenBank/DDBJ databases">
        <title>Large-scale bioinformatics analysis of Bacillus genomes uncovers conserved roles of natural products in bacterial physiology.</title>
        <authorList>
            <consortium name="Agbiome Team Llc"/>
            <person name="Bleich R.M."/>
            <person name="Grubbs K.J."/>
            <person name="Santa Maria K.C."/>
            <person name="Allen S.E."/>
            <person name="Farag S."/>
            <person name="Shank E.A."/>
            <person name="Bowers A."/>
        </authorList>
    </citation>
    <scope>NUCLEOTIDE SEQUENCE [LARGE SCALE GENOMIC DNA]</scope>
    <source>
        <strain evidence="1 2">AFS037265</strain>
    </source>
</reference>
<protein>
    <submittedName>
        <fullName evidence="1">DNA-binding protein</fullName>
    </submittedName>
</protein>
<organism evidence="1 2">
    <name type="scientific">Bacillus pseudomycoides</name>
    <dbReference type="NCBI Taxonomy" id="64104"/>
    <lineage>
        <taxon>Bacteria</taxon>
        <taxon>Bacillati</taxon>
        <taxon>Bacillota</taxon>
        <taxon>Bacilli</taxon>
        <taxon>Bacillales</taxon>
        <taxon>Bacillaceae</taxon>
        <taxon>Bacillus</taxon>
        <taxon>Bacillus cereus group</taxon>
    </lineage>
</organism>